<dbReference type="Pfam" id="PF01928">
    <property type="entry name" value="CYTH"/>
    <property type="match status" value="1"/>
</dbReference>
<evidence type="ECO:0000313" key="2">
    <source>
        <dbReference type="EMBL" id="MCO5398941.1"/>
    </source>
</evidence>
<feature type="domain" description="CYTH" evidence="1">
    <location>
        <begin position="2"/>
        <end position="169"/>
    </location>
</feature>
<dbReference type="Gene3D" id="2.40.320.10">
    <property type="entry name" value="Hypothetical Protein Pfu-838710-001"/>
    <property type="match status" value="1"/>
</dbReference>
<keyword evidence="3" id="KW-1185">Reference proteome</keyword>
<dbReference type="Proteomes" id="UP001162811">
    <property type="component" value="Unassembled WGS sequence"/>
</dbReference>
<evidence type="ECO:0000259" key="1">
    <source>
        <dbReference type="PROSITE" id="PS51707"/>
    </source>
</evidence>
<gene>
    <name evidence="2" type="ORF">NG900_12140</name>
</gene>
<dbReference type="PROSITE" id="PS51707">
    <property type="entry name" value="CYTH"/>
    <property type="match status" value="1"/>
</dbReference>
<dbReference type="InterPro" id="IPR033469">
    <property type="entry name" value="CYTH-like_dom_sf"/>
</dbReference>
<name>A0ABT1AKX8_9RALS</name>
<proteinExistence type="predicted"/>
<evidence type="ECO:0000313" key="3">
    <source>
        <dbReference type="Proteomes" id="UP001162811"/>
    </source>
</evidence>
<organism evidence="2 3">
    <name type="scientific">Ralstonia soli</name>
    <dbReference type="NCBI Taxonomy" id="2953896"/>
    <lineage>
        <taxon>Bacteria</taxon>
        <taxon>Pseudomonadati</taxon>
        <taxon>Pseudomonadota</taxon>
        <taxon>Betaproteobacteria</taxon>
        <taxon>Burkholderiales</taxon>
        <taxon>Burkholderiaceae</taxon>
        <taxon>Ralstonia</taxon>
    </lineage>
</organism>
<dbReference type="RefSeq" id="WP_252680498.1">
    <property type="nucleotide sequence ID" value="NZ_JAMXHT010000004.1"/>
</dbReference>
<dbReference type="PANTHER" id="PTHR21028:SF2">
    <property type="entry name" value="CYTH DOMAIN-CONTAINING PROTEIN"/>
    <property type="match status" value="1"/>
</dbReference>
<accession>A0ABT1AKX8</accession>
<dbReference type="EMBL" id="JAMXHT010000004">
    <property type="protein sequence ID" value="MCO5398941.1"/>
    <property type="molecule type" value="Genomic_DNA"/>
</dbReference>
<protein>
    <submittedName>
        <fullName evidence="2">Class IV adenylate cyclase</fullName>
    </submittedName>
</protein>
<dbReference type="InterPro" id="IPR008173">
    <property type="entry name" value="Adenylyl_cyclase_CyaB"/>
</dbReference>
<dbReference type="CDD" id="cd07890">
    <property type="entry name" value="CYTH-like_AC_IV-like"/>
    <property type="match status" value="1"/>
</dbReference>
<reference evidence="2" key="2">
    <citation type="journal article" date="2023" name="Front. Microbiol.">
        <title>Ralstonia chuxiongensis sp. nov., Ralstonia mojiangensis sp. nov., and Ralstonia soli sp. nov., isolated from tobacco fields, are three novel species in the family Burkholderiaceae.</title>
        <authorList>
            <person name="Lu C.H."/>
            <person name="Zhang Y.Y."/>
            <person name="Jiang N."/>
            <person name="Chen W."/>
            <person name="Shao X."/>
            <person name="Zhao Z.M."/>
            <person name="Lu W.L."/>
            <person name="Hu X."/>
            <person name="Xi Y.X."/>
            <person name="Zou S.Y."/>
            <person name="Wei Q.J."/>
            <person name="Lin Z.L."/>
            <person name="Gong L."/>
            <person name="Gai X.T."/>
            <person name="Zhang L.Q."/>
            <person name="Li J.Y."/>
            <person name="Jin Y."/>
            <person name="Xia Z.Y."/>
        </authorList>
    </citation>
    <scope>NUCLEOTIDE SEQUENCE</scope>
    <source>
        <strain evidence="2">21MJYT02-11</strain>
    </source>
</reference>
<dbReference type="PANTHER" id="PTHR21028">
    <property type="entry name" value="SI:CH211-156B7.4"/>
    <property type="match status" value="1"/>
</dbReference>
<comment type="caution">
    <text evidence="2">The sequence shown here is derived from an EMBL/GenBank/DDBJ whole genome shotgun (WGS) entry which is preliminary data.</text>
</comment>
<reference evidence="2" key="1">
    <citation type="submission" date="2022-06" db="EMBL/GenBank/DDBJ databases">
        <authorList>
            <person name="Lu C.-H."/>
        </authorList>
    </citation>
    <scope>NUCLEOTIDE SEQUENCE</scope>
    <source>
        <strain evidence="2">21MJYT02-11</strain>
    </source>
</reference>
<dbReference type="SMART" id="SM01118">
    <property type="entry name" value="CYTH"/>
    <property type="match status" value="1"/>
</dbReference>
<dbReference type="SUPFAM" id="SSF55154">
    <property type="entry name" value="CYTH-like phosphatases"/>
    <property type="match status" value="1"/>
</dbReference>
<sequence length="174" mass="19100">MARNVEIKARVRDVAALLERAAAIADSGPERIDQDDTFFACANGRLKLRQFSPERGELIHYFRADSTGPRVSNYHIVPTAAPDALRDTLAAAIGTAGRVIKVRQLYLAGQTRIHVDAVKDLGDFVELEVVLHDEQSEDDGVEIAHQLMQSLGIAEADLLDVAYVDLLAAKQQPR</sequence>
<dbReference type="InterPro" id="IPR023577">
    <property type="entry name" value="CYTH_domain"/>
</dbReference>